<dbReference type="AlphaFoldDB" id="A0A2U1NN89"/>
<keyword evidence="2" id="KW-0547">Nucleotide-binding</keyword>
<keyword evidence="2" id="KW-0067">ATP-binding</keyword>
<dbReference type="PANTHER" id="PTHR45786:SF74">
    <property type="entry name" value="ATP-DEPENDENT DNA HELICASE"/>
    <property type="match status" value="1"/>
</dbReference>
<feature type="region of interest" description="Disordered" evidence="1">
    <location>
        <begin position="132"/>
        <end position="244"/>
    </location>
</feature>
<name>A0A2U1NN89_ARTAN</name>
<evidence type="ECO:0000313" key="2">
    <source>
        <dbReference type="EMBL" id="PWA74973.1"/>
    </source>
</evidence>
<evidence type="ECO:0000256" key="1">
    <source>
        <dbReference type="SAM" id="MobiDB-lite"/>
    </source>
</evidence>
<sequence>MFLSGNGVIVLGQQSGSCTIGGLAACHSRCSQQSRKRGRPRKEKASKQVYMCHAPDHMHTVAQPMTPDMMEELPTHNSDPSKQSIKGKKTGNNVTAKYAEATNSYDSTQTVIDQLALHDSEVIPAVHDHVATDVTPNDCHEPKTRKRERCRDQDSRRCMHRPNSDTHVHTIGEPSTPHATETTARSVHANGEPSVIENVGHRSQGQKRNRRTGQASRRSVRQRFLTGSSQRDSDNRAHNIDQASSSYTTQGVSLAYDDLGDCTERCQYCNVAFWRGEWLIGHRFRNGVPQYHLYSNGPDLDPEVVQGLIHFLDTHNELVQIFKTARNKCDEHDVLEFKVRLYSGEGPHGYELPASQTLGAIVFDSGPESESNYDVILEYRDGVLKRISKIHKSYMSLQFPLIFIYGQSGYHTKLMVRTADPNDEPKRVSMNAFYTYQLHPRHDSYNLLF</sequence>
<dbReference type="GO" id="GO:0004386">
    <property type="term" value="F:helicase activity"/>
    <property type="evidence" value="ECO:0007669"/>
    <property type="project" value="UniProtKB-KW"/>
</dbReference>
<gene>
    <name evidence="2" type="ORF">CTI12_AA244340</name>
</gene>
<proteinExistence type="predicted"/>
<comment type="caution">
    <text evidence="2">The sequence shown here is derived from an EMBL/GenBank/DDBJ whole genome shotgun (WGS) entry which is preliminary data.</text>
</comment>
<keyword evidence="2" id="KW-0378">Hydrolase</keyword>
<feature type="compositionally biased region" description="Basic and acidic residues" evidence="1">
    <location>
        <begin position="149"/>
        <end position="170"/>
    </location>
</feature>
<feature type="region of interest" description="Disordered" evidence="1">
    <location>
        <begin position="72"/>
        <end position="91"/>
    </location>
</feature>
<dbReference type="EMBL" id="PKPP01002483">
    <property type="protein sequence ID" value="PWA74973.1"/>
    <property type="molecule type" value="Genomic_DNA"/>
</dbReference>
<evidence type="ECO:0000313" key="3">
    <source>
        <dbReference type="Proteomes" id="UP000245207"/>
    </source>
</evidence>
<organism evidence="2 3">
    <name type="scientific">Artemisia annua</name>
    <name type="common">Sweet wormwood</name>
    <dbReference type="NCBI Taxonomy" id="35608"/>
    <lineage>
        <taxon>Eukaryota</taxon>
        <taxon>Viridiplantae</taxon>
        <taxon>Streptophyta</taxon>
        <taxon>Embryophyta</taxon>
        <taxon>Tracheophyta</taxon>
        <taxon>Spermatophyta</taxon>
        <taxon>Magnoliopsida</taxon>
        <taxon>eudicotyledons</taxon>
        <taxon>Gunneridae</taxon>
        <taxon>Pentapetalae</taxon>
        <taxon>asterids</taxon>
        <taxon>campanulids</taxon>
        <taxon>Asterales</taxon>
        <taxon>Asteraceae</taxon>
        <taxon>Asteroideae</taxon>
        <taxon>Anthemideae</taxon>
        <taxon>Artemisiinae</taxon>
        <taxon>Artemisia</taxon>
    </lineage>
</organism>
<feature type="compositionally biased region" description="Polar residues" evidence="1">
    <location>
        <begin position="75"/>
        <end position="91"/>
    </location>
</feature>
<protein>
    <submittedName>
        <fullName evidence="2">DNA helicase Pif1-like protein</fullName>
    </submittedName>
</protein>
<reference evidence="2 3" key="1">
    <citation type="journal article" date="2018" name="Mol. Plant">
        <title>The genome of Artemisia annua provides insight into the evolution of Asteraceae family and artemisinin biosynthesis.</title>
        <authorList>
            <person name="Shen Q."/>
            <person name="Zhang L."/>
            <person name="Liao Z."/>
            <person name="Wang S."/>
            <person name="Yan T."/>
            <person name="Shi P."/>
            <person name="Liu M."/>
            <person name="Fu X."/>
            <person name="Pan Q."/>
            <person name="Wang Y."/>
            <person name="Lv Z."/>
            <person name="Lu X."/>
            <person name="Zhang F."/>
            <person name="Jiang W."/>
            <person name="Ma Y."/>
            <person name="Chen M."/>
            <person name="Hao X."/>
            <person name="Li L."/>
            <person name="Tang Y."/>
            <person name="Lv G."/>
            <person name="Zhou Y."/>
            <person name="Sun X."/>
            <person name="Brodelius P.E."/>
            <person name="Rose J.K.C."/>
            <person name="Tang K."/>
        </authorList>
    </citation>
    <scope>NUCLEOTIDE SEQUENCE [LARGE SCALE GENOMIC DNA]</scope>
    <source>
        <strain evidence="3">cv. Huhao1</strain>
        <tissue evidence="2">Leaf</tissue>
    </source>
</reference>
<accession>A0A2U1NN89</accession>
<dbReference type="Proteomes" id="UP000245207">
    <property type="component" value="Unassembled WGS sequence"/>
</dbReference>
<keyword evidence="2" id="KW-0347">Helicase</keyword>
<dbReference type="PANTHER" id="PTHR45786">
    <property type="entry name" value="DNA BINDING PROTEIN-LIKE"/>
    <property type="match status" value="1"/>
</dbReference>
<keyword evidence="3" id="KW-1185">Reference proteome</keyword>